<dbReference type="EMBL" id="OCMT01000004">
    <property type="protein sequence ID" value="SOD19612.1"/>
    <property type="molecule type" value="Genomic_DNA"/>
</dbReference>
<name>A0A286ACJ0_9SPHI</name>
<gene>
    <name evidence="2" type="ORF">SAMN06297358_3316</name>
</gene>
<accession>A0A286ACJ0</accession>
<keyword evidence="3" id="KW-1185">Reference proteome</keyword>
<dbReference type="Gene3D" id="3.90.550.20">
    <property type="match status" value="1"/>
</dbReference>
<evidence type="ECO:0000313" key="3">
    <source>
        <dbReference type="Proteomes" id="UP000219281"/>
    </source>
</evidence>
<dbReference type="InterPro" id="IPR051706">
    <property type="entry name" value="Glycosyltransferase_domain"/>
</dbReference>
<dbReference type="RefSeq" id="WP_097133141.1">
    <property type="nucleotide sequence ID" value="NZ_OCMT01000004.1"/>
</dbReference>
<dbReference type="AlphaFoldDB" id="A0A286ACJ0"/>
<sequence>MIPKIIHYCWFGRGQMPDLALKCLESWKKYLPEYEIKLWNEDNFDFVSYQYAADAYKERKFAFVSDVCRLYVLKEFGGLYLDTDVEFIKPFPDKFLDDIAFTGFEDQLVSAGVIGSVKNGEWISNLFSLYHTKSFYKTDGSLDVNPITEMMTASLGREKGVLPNNTFQKIEGYCTIYPSEYFYPKSWKTLKMNITPNTYCIHHFAGSWIDHNYTFLGKMANLILGKRTAQNWSRRYRKITGKKR</sequence>
<dbReference type="GO" id="GO:0000030">
    <property type="term" value="F:mannosyltransferase activity"/>
    <property type="evidence" value="ECO:0007669"/>
    <property type="project" value="TreeGrafter"/>
</dbReference>
<dbReference type="PANTHER" id="PTHR32385:SF15">
    <property type="entry name" value="INOSITOL PHOSPHOCERAMIDE MANNOSYLTRANSFERASE 1"/>
    <property type="match status" value="1"/>
</dbReference>
<organism evidence="2 3">
    <name type="scientific">Pedobacter xixiisoli</name>
    <dbReference type="NCBI Taxonomy" id="1476464"/>
    <lineage>
        <taxon>Bacteria</taxon>
        <taxon>Pseudomonadati</taxon>
        <taxon>Bacteroidota</taxon>
        <taxon>Sphingobacteriia</taxon>
        <taxon>Sphingobacteriales</taxon>
        <taxon>Sphingobacteriaceae</taxon>
        <taxon>Pedobacter</taxon>
    </lineage>
</organism>
<dbReference type="InterPro" id="IPR007577">
    <property type="entry name" value="GlycoTrfase_DXD_sugar-bd_CS"/>
</dbReference>
<keyword evidence="1" id="KW-0808">Transferase</keyword>
<dbReference type="GO" id="GO:0051999">
    <property type="term" value="P:mannosyl-inositol phosphorylceramide biosynthetic process"/>
    <property type="evidence" value="ECO:0007669"/>
    <property type="project" value="TreeGrafter"/>
</dbReference>
<dbReference type="InterPro" id="IPR029044">
    <property type="entry name" value="Nucleotide-diphossugar_trans"/>
</dbReference>
<dbReference type="OrthoDB" id="9802987at2"/>
<dbReference type="PANTHER" id="PTHR32385">
    <property type="entry name" value="MANNOSYL PHOSPHORYLINOSITOL CERAMIDE SYNTHASE"/>
    <property type="match status" value="1"/>
</dbReference>
<protein>
    <submittedName>
        <fullName evidence="2">Capsular polysaccharide synthesis protein</fullName>
    </submittedName>
</protein>
<reference evidence="3" key="1">
    <citation type="submission" date="2017-09" db="EMBL/GenBank/DDBJ databases">
        <authorList>
            <person name="Varghese N."/>
            <person name="Submissions S."/>
        </authorList>
    </citation>
    <scope>NUCLEOTIDE SEQUENCE [LARGE SCALE GENOMIC DNA]</scope>
    <source>
        <strain evidence="3">CGMCC 1.12803</strain>
    </source>
</reference>
<evidence type="ECO:0000256" key="1">
    <source>
        <dbReference type="ARBA" id="ARBA00022679"/>
    </source>
</evidence>
<dbReference type="SUPFAM" id="SSF53448">
    <property type="entry name" value="Nucleotide-diphospho-sugar transferases"/>
    <property type="match status" value="1"/>
</dbReference>
<proteinExistence type="predicted"/>
<dbReference type="GO" id="GO:0016020">
    <property type="term" value="C:membrane"/>
    <property type="evidence" value="ECO:0007669"/>
    <property type="project" value="GOC"/>
</dbReference>
<dbReference type="Proteomes" id="UP000219281">
    <property type="component" value="Unassembled WGS sequence"/>
</dbReference>
<dbReference type="Pfam" id="PF04488">
    <property type="entry name" value="Gly_transf_sug"/>
    <property type="match status" value="1"/>
</dbReference>
<evidence type="ECO:0000313" key="2">
    <source>
        <dbReference type="EMBL" id="SOD19612.1"/>
    </source>
</evidence>